<gene>
    <name evidence="7" type="ORF">PENANT_c083G07761</name>
</gene>
<evidence type="ECO:0000256" key="4">
    <source>
        <dbReference type="ARBA" id="ARBA00023242"/>
    </source>
</evidence>
<dbReference type="Proteomes" id="UP000191672">
    <property type="component" value="Unassembled WGS sequence"/>
</dbReference>
<proteinExistence type="predicted"/>
<keyword evidence="6" id="KW-0812">Transmembrane</keyword>
<keyword evidence="6" id="KW-0472">Membrane</keyword>
<dbReference type="PANTHER" id="PTHR31001:SF40">
    <property type="entry name" value="ZN(II)2CYS6 TRANSCRIPTION FACTOR (EUROFUNG)"/>
    <property type="match status" value="1"/>
</dbReference>
<evidence type="ECO:0000256" key="1">
    <source>
        <dbReference type="ARBA" id="ARBA00004123"/>
    </source>
</evidence>
<dbReference type="EMBL" id="MDYN01000083">
    <property type="protein sequence ID" value="OQD78758.1"/>
    <property type="molecule type" value="Genomic_DNA"/>
</dbReference>
<feature type="region of interest" description="Disordered" evidence="5">
    <location>
        <begin position="384"/>
        <end position="418"/>
    </location>
</feature>
<reference evidence="8" key="1">
    <citation type="journal article" date="2017" name="Nat. Microbiol.">
        <title>Global analysis of biosynthetic gene clusters reveals vast potential of secondary metabolite production in Penicillium species.</title>
        <authorList>
            <person name="Nielsen J.C."/>
            <person name="Grijseels S."/>
            <person name="Prigent S."/>
            <person name="Ji B."/>
            <person name="Dainat J."/>
            <person name="Nielsen K.F."/>
            <person name="Frisvad J.C."/>
            <person name="Workman M."/>
            <person name="Nielsen J."/>
        </authorList>
    </citation>
    <scope>NUCLEOTIDE SEQUENCE [LARGE SCALE GENOMIC DNA]</scope>
    <source>
        <strain evidence="8">IBT 31811</strain>
    </source>
</reference>
<feature type="compositionally biased region" description="Polar residues" evidence="5">
    <location>
        <begin position="387"/>
        <end position="399"/>
    </location>
</feature>
<protein>
    <recommendedName>
        <fullName evidence="9">Transcription factor domain-containing protein</fullName>
    </recommendedName>
</protein>
<dbReference type="GO" id="GO:0005634">
    <property type="term" value="C:nucleus"/>
    <property type="evidence" value="ECO:0007669"/>
    <property type="project" value="UniProtKB-SubCell"/>
</dbReference>
<keyword evidence="4" id="KW-0539">Nucleus</keyword>
<keyword evidence="6" id="KW-1133">Transmembrane helix</keyword>
<keyword evidence="2" id="KW-0805">Transcription regulation</keyword>
<evidence type="ECO:0008006" key="9">
    <source>
        <dbReference type="Google" id="ProtNLM"/>
    </source>
</evidence>
<sequence length="823" mass="91139">MEICLSAAITYLMVLKLEPWDMLHIREQDEKAVTIGATGWKLELLLDEMKSSIFGNSEWKPLSGIEGLRVGSKTQKGRLPICPVVYGNTSALVPFTVLEMTTPGRTMIWQAEHPDSQYTLRVKVQLLRQICKAALIGNWKYFRRLILSIAICGSRLLLVVIVMTQGLKGEYTPSLERTLDDGLTNDHVGRKKRRGYNWVQGQPSYSTKHAKLVALLGNAALGDLLVRTVLNGGKSLVNLSSLQLAGSLLHSRQGSKVTHAARVSRTAHFAGEDCRVRNAFYVEMEHVRLSLARAARSTWQGPDLPACHAAPRKSAALAKDLRVYHVLFVELKSDIPAESSWNAVLEKAPVQPAESPLHEESYSSPSSYTSTLAAIDTRRAFHDESEGVTTPLSKTSCLTAPSELGRTPSPDVSSSDSAVGPSSLAGCASYEQLLDVLPNREVIDHLIERYFTSISMLCCVIDAISFEAEYEAFCRNFNVAPQSWLSLLFAILALACRAEEDSGRGCFSDDLSMRCEEAAWHCLLTNDPPFEISRSSLKAMVLIIYGRTHRGEDVFSDLQLACRAAISTKCHVDTEQCVVQPKVCEEYRCILVSLKALFMLNAQMHDYYRNPVLTQGIQLLTDICKEYPEHSSLSTGAAELSPMETTFTMLNSQLLKISDTICVSAERGLMSECTLAVLETELDRMEKACSELNTKLGGPGSQSISHQGGYGILHCYINYLLRLLFLPYLQRYLDGETTPETRLSALKCIAFAKATLRVFNLLAESMQSKSYAWYMRGLGSYYAEQSAYTLIGGAAGLQGGKEDQEVESLLNQERLFSNTDDRM</sequence>
<name>A0A1V6PP15_9EURO</name>
<feature type="transmembrane region" description="Helical" evidence="6">
    <location>
        <begin position="145"/>
        <end position="167"/>
    </location>
</feature>
<dbReference type="CDD" id="cd12148">
    <property type="entry name" value="fungal_TF_MHR"/>
    <property type="match status" value="1"/>
</dbReference>
<keyword evidence="8" id="KW-1185">Reference proteome</keyword>
<comment type="subcellular location">
    <subcellularLocation>
        <location evidence="1">Nucleus</location>
    </subcellularLocation>
</comment>
<accession>A0A1V6PP15</accession>
<dbReference type="STRING" id="416450.A0A1V6PP15"/>
<evidence type="ECO:0000256" key="2">
    <source>
        <dbReference type="ARBA" id="ARBA00023015"/>
    </source>
</evidence>
<comment type="caution">
    <text evidence="7">The sequence shown here is derived from an EMBL/GenBank/DDBJ whole genome shotgun (WGS) entry which is preliminary data.</text>
</comment>
<evidence type="ECO:0000256" key="3">
    <source>
        <dbReference type="ARBA" id="ARBA00023163"/>
    </source>
</evidence>
<organism evidence="7 8">
    <name type="scientific">Penicillium antarcticum</name>
    <dbReference type="NCBI Taxonomy" id="416450"/>
    <lineage>
        <taxon>Eukaryota</taxon>
        <taxon>Fungi</taxon>
        <taxon>Dikarya</taxon>
        <taxon>Ascomycota</taxon>
        <taxon>Pezizomycotina</taxon>
        <taxon>Eurotiomycetes</taxon>
        <taxon>Eurotiomycetidae</taxon>
        <taxon>Eurotiales</taxon>
        <taxon>Aspergillaceae</taxon>
        <taxon>Penicillium</taxon>
    </lineage>
</organism>
<dbReference type="InterPro" id="IPR050613">
    <property type="entry name" value="Sec_Metabolite_Reg"/>
</dbReference>
<evidence type="ECO:0000313" key="7">
    <source>
        <dbReference type="EMBL" id="OQD78758.1"/>
    </source>
</evidence>
<dbReference type="PANTHER" id="PTHR31001">
    <property type="entry name" value="UNCHARACTERIZED TRANSCRIPTIONAL REGULATORY PROTEIN"/>
    <property type="match status" value="1"/>
</dbReference>
<feature type="compositionally biased region" description="Low complexity" evidence="5">
    <location>
        <begin position="408"/>
        <end position="418"/>
    </location>
</feature>
<dbReference type="AlphaFoldDB" id="A0A1V6PP15"/>
<evidence type="ECO:0000256" key="6">
    <source>
        <dbReference type="SAM" id="Phobius"/>
    </source>
</evidence>
<evidence type="ECO:0000256" key="5">
    <source>
        <dbReference type="SAM" id="MobiDB-lite"/>
    </source>
</evidence>
<evidence type="ECO:0000313" key="8">
    <source>
        <dbReference type="Proteomes" id="UP000191672"/>
    </source>
</evidence>
<keyword evidence="3" id="KW-0804">Transcription</keyword>